<dbReference type="Pfam" id="PF00891">
    <property type="entry name" value="Methyltransf_2"/>
    <property type="match status" value="1"/>
</dbReference>
<dbReference type="EMBL" id="VNKQ01000021">
    <property type="protein sequence ID" value="KAG0644952.1"/>
    <property type="molecule type" value="Genomic_DNA"/>
</dbReference>
<sequence>MCKTSPIEAYADEICSAAKIIAGYCALEKIPQPSFEPHAPSVTLPPSAPTHVLEARQRLIGAAAKIQQLATEPSEFLPGLAVQYQLTASIRWLAHFSVLPCVPLQGSVPYSDIASMCNVPVRTLRSVVRLAMTANFLCEPVVGEVAHTSISSQFVTKPAYPGWMKFMTEFYMPVSCKFVEATEKWGTSVRKDQTAVNLAMGTELSSFDYITGNRDLSRKFAAYMKGVQASEGTNIRYILTSFDWRWHSGPVIHMAGSPGTVAIALAEAFPHLKLLVQDFPDTIKHSHGLLAVQSQEIRSRITTAEHNIFEPQPHVPGAVYILRMLLHNWCDAEATKILASLLPAMKSNPSARILIIDTLLPEPGTVDSVSEAMMRYRDMTMMQVFNTKERDLDEFKALFEQASDHEARLVLKSIRHHPGSTLSVLEVGCEMESESLAEG</sequence>
<dbReference type="InterPro" id="IPR001077">
    <property type="entry name" value="COMT_C"/>
</dbReference>
<dbReference type="PANTHER" id="PTHR43712">
    <property type="entry name" value="PUTATIVE (AFU_ORTHOLOGUE AFUA_4G14580)-RELATED"/>
    <property type="match status" value="1"/>
</dbReference>
<dbReference type="AlphaFoldDB" id="A0A9P6SQE5"/>
<dbReference type="SUPFAM" id="SSF46785">
    <property type="entry name" value="Winged helix' DNA-binding domain"/>
    <property type="match status" value="1"/>
</dbReference>
<proteinExistence type="predicted"/>
<keyword evidence="2" id="KW-0808">Transferase</keyword>
<dbReference type="SUPFAM" id="SSF53335">
    <property type="entry name" value="S-adenosyl-L-methionine-dependent methyltransferases"/>
    <property type="match status" value="1"/>
</dbReference>
<protein>
    <submittedName>
        <fullName evidence="5">O-methyltransferase</fullName>
    </submittedName>
</protein>
<name>A0A9P6SQE5_9HELO</name>
<dbReference type="Proteomes" id="UP000785200">
    <property type="component" value="Unassembled WGS sequence"/>
</dbReference>
<evidence type="ECO:0000259" key="4">
    <source>
        <dbReference type="Pfam" id="PF00891"/>
    </source>
</evidence>
<dbReference type="GO" id="GO:0008171">
    <property type="term" value="F:O-methyltransferase activity"/>
    <property type="evidence" value="ECO:0007669"/>
    <property type="project" value="InterPro"/>
</dbReference>
<keyword evidence="1" id="KW-0489">Methyltransferase</keyword>
<evidence type="ECO:0000256" key="3">
    <source>
        <dbReference type="ARBA" id="ARBA00022691"/>
    </source>
</evidence>
<dbReference type="InterPro" id="IPR036390">
    <property type="entry name" value="WH_DNA-bd_sf"/>
</dbReference>
<organism evidence="5 6">
    <name type="scientific">Hyphodiscus hymeniophilus</name>
    <dbReference type="NCBI Taxonomy" id="353542"/>
    <lineage>
        <taxon>Eukaryota</taxon>
        <taxon>Fungi</taxon>
        <taxon>Dikarya</taxon>
        <taxon>Ascomycota</taxon>
        <taxon>Pezizomycotina</taxon>
        <taxon>Leotiomycetes</taxon>
        <taxon>Helotiales</taxon>
        <taxon>Hyphodiscaceae</taxon>
        <taxon>Hyphodiscus</taxon>
    </lineage>
</organism>
<evidence type="ECO:0000313" key="6">
    <source>
        <dbReference type="Proteomes" id="UP000785200"/>
    </source>
</evidence>
<accession>A0A9P6SQE5</accession>
<evidence type="ECO:0000256" key="1">
    <source>
        <dbReference type="ARBA" id="ARBA00022603"/>
    </source>
</evidence>
<evidence type="ECO:0000256" key="2">
    <source>
        <dbReference type="ARBA" id="ARBA00022679"/>
    </source>
</evidence>
<dbReference type="InterPro" id="IPR029063">
    <property type="entry name" value="SAM-dependent_MTases_sf"/>
</dbReference>
<keyword evidence="3" id="KW-0949">S-adenosyl-L-methionine</keyword>
<dbReference type="GO" id="GO:0032259">
    <property type="term" value="P:methylation"/>
    <property type="evidence" value="ECO:0007669"/>
    <property type="project" value="UniProtKB-KW"/>
</dbReference>
<dbReference type="PANTHER" id="PTHR43712:SF5">
    <property type="entry name" value="O-METHYLTRANSFERASE ASQN-RELATED"/>
    <property type="match status" value="1"/>
</dbReference>
<dbReference type="Gene3D" id="3.40.50.150">
    <property type="entry name" value="Vaccinia Virus protein VP39"/>
    <property type="match status" value="1"/>
</dbReference>
<reference evidence="5" key="1">
    <citation type="submission" date="2019-07" db="EMBL/GenBank/DDBJ databases">
        <title>Hyphodiscus hymeniophilus genome sequencing and assembly.</title>
        <authorList>
            <person name="Kramer G."/>
            <person name="Nodwell J."/>
        </authorList>
    </citation>
    <scope>NUCLEOTIDE SEQUENCE</scope>
    <source>
        <strain evidence="5">ATCC 34498</strain>
    </source>
</reference>
<feature type="domain" description="O-methyltransferase C-terminal" evidence="4">
    <location>
        <begin position="197"/>
        <end position="402"/>
    </location>
</feature>
<dbReference type="InterPro" id="IPR016461">
    <property type="entry name" value="COMT-like"/>
</dbReference>
<evidence type="ECO:0000313" key="5">
    <source>
        <dbReference type="EMBL" id="KAG0644952.1"/>
    </source>
</evidence>
<gene>
    <name evidence="5" type="ORF">D0Z07_9328</name>
</gene>
<comment type="caution">
    <text evidence="5">The sequence shown here is derived from an EMBL/GenBank/DDBJ whole genome shotgun (WGS) entry which is preliminary data.</text>
</comment>
<keyword evidence="6" id="KW-1185">Reference proteome</keyword>
<dbReference type="PROSITE" id="PS51683">
    <property type="entry name" value="SAM_OMT_II"/>
    <property type="match status" value="1"/>
</dbReference>
<dbReference type="OrthoDB" id="1606438at2759"/>